<dbReference type="PANTHER" id="PTHR43196">
    <property type="entry name" value="SULFATE ADENYLYLTRANSFERASE SUBUNIT 2"/>
    <property type="match status" value="1"/>
</dbReference>
<sequence>MTTQVNDIAIDDAVASALSDGTHVVYSLSGGKDSSAAAFVVDAYLDRIGHPRDRRHAIHADLGMIEWPSTSGFVETIATMLAVDLSVVRRKAGGLVQRWEQRWKSSLRRYENLETYQLVPPFSSARLRFCTGETKVQPIGANLRKRFAGETVISVVGIRREESIVRSKAPISKPDTRFAPIGNRAGTTMLTWHPIVEWSARDVFAYHATRRIPLHEAYGRGADRLSCSYCVLAGLNNLAVSSTCEGNHPAYRAIVGIEAKSGFSFQPGRWLADVSPQLLDAQGTAAIRKAKLMAERRRTIESELPNDLRFMKGWPPRVPTLDEAHTIHRVRREMTTTHNLVNHWPDALTIRERFAELHAAKAA</sequence>
<dbReference type="InterPro" id="IPR050128">
    <property type="entry name" value="Sulfate_adenylyltrnsfr_sub2"/>
</dbReference>
<dbReference type="Proteomes" id="UP000059113">
    <property type="component" value="Plasmid"/>
</dbReference>
<dbReference type="Gene3D" id="3.40.50.620">
    <property type="entry name" value="HUPs"/>
    <property type="match status" value="1"/>
</dbReference>
<evidence type="ECO:0000313" key="2">
    <source>
        <dbReference type="EMBL" id="ANC50777.1"/>
    </source>
</evidence>
<dbReference type="KEGG" id="ery:CP97_15086"/>
<gene>
    <name evidence="2" type="ORF">CP97_15086</name>
</gene>
<evidence type="ECO:0000313" key="3">
    <source>
        <dbReference type="Proteomes" id="UP000059113"/>
    </source>
</evidence>
<proteinExistence type="predicted"/>
<geneLocation type="plasmid" evidence="3"/>
<dbReference type="EMBL" id="CP015441">
    <property type="protein sequence ID" value="ANC50777.1"/>
    <property type="molecule type" value="Genomic_DNA"/>
</dbReference>
<dbReference type="OrthoDB" id="7574889at2"/>
<evidence type="ECO:0000259" key="1">
    <source>
        <dbReference type="Pfam" id="PF01507"/>
    </source>
</evidence>
<name>A0A160HUU5_9SPHN</name>
<dbReference type="InterPro" id="IPR002500">
    <property type="entry name" value="PAPS_reduct_dom"/>
</dbReference>
<dbReference type="AlphaFoldDB" id="A0A160HUU5"/>
<organism evidence="2 3">
    <name type="scientific">Aurantiacibacter atlanticus</name>
    <dbReference type="NCBI Taxonomy" id="1648404"/>
    <lineage>
        <taxon>Bacteria</taxon>
        <taxon>Pseudomonadati</taxon>
        <taxon>Pseudomonadota</taxon>
        <taxon>Alphaproteobacteria</taxon>
        <taxon>Sphingomonadales</taxon>
        <taxon>Erythrobacteraceae</taxon>
        <taxon>Aurantiacibacter</taxon>
    </lineage>
</organism>
<keyword evidence="2" id="KW-0614">Plasmid</keyword>
<dbReference type="RefSeq" id="WP_063612701.1">
    <property type="nucleotide sequence ID" value="NZ_CP015441.1"/>
</dbReference>
<dbReference type="Pfam" id="PF01507">
    <property type="entry name" value="PAPS_reduct"/>
    <property type="match status" value="1"/>
</dbReference>
<protein>
    <recommendedName>
        <fullName evidence="1">Phosphoadenosine phosphosulphate reductase domain-containing protein</fullName>
    </recommendedName>
</protein>
<feature type="domain" description="Phosphoadenosine phosphosulphate reductase" evidence="1">
    <location>
        <begin position="24"/>
        <end position="230"/>
    </location>
</feature>
<dbReference type="GO" id="GO:0003824">
    <property type="term" value="F:catalytic activity"/>
    <property type="evidence" value="ECO:0007669"/>
    <property type="project" value="InterPro"/>
</dbReference>
<reference evidence="2 3" key="1">
    <citation type="submission" date="2016-04" db="EMBL/GenBank/DDBJ databases">
        <title>The complete genome sequence of Erythrobacter atlanticus s21-N3.</title>
        <authorList>
            <person name="Wang W."/>
            <person name="Wang L."/>
            <person name="Zhuang L."/>
            <person name="Shao Z."/>
        </authorList>
    </citation>
    <scope>NUCLEOTIDE SEQUENCE [LARGE SCALE GENOMIC DNA]</scope>
    <source>
        <strain evidence="3">s21-N3</strain>
        <plasmid evidence="3">Plasmid</plasmid>
    </source>
</reference>
<dbReference type="SUPFAM" id="SSF52402">
    <property type="entry name" value="Adenine nucleotide alpha hydrolases-like"/>
    <property type="match status" value="1"/>
</dbReference>
<dbReference type="InterPro" id="IPR014729">
    <property type="entry name" value="Rossmann-like_a/b/a_fold"/>
</dbReference>
<dbReference type="PANTHER" id="PTHR43196:SF2">
    <property type="entry name" value="PHOSPHOADENOSINE PHOSPHOSULFATE REDUCTASE"/>
    <property type="match status" value="1"/>
</dbReference>
<keyword evidence="3" id="KW-1185">Reference proteome</keyword>
<accession>A0A160HUU5</accession>